<reference evidence="1 2" key="1">
    <citation type="journal article" date="2016" name="Nat. Commun.">
        <title>Thousands of microbial genomes shed light on interconnected biogeochemical processes in an aquifer system.</title>
        <authorList>
            <person name="Anantharaman K."/>
            <person name="Brown C.T."/>
            <person name="Hug L.A."/>
            <person name="Sharon I."/>
            <person name="Castelle C.J."/>
            <person name="Probst A.J."/>
            <person name="Thomas B.C."/>
            <person name="Singh A."/>
            <person name="Wilkins M.J."/>
            <person name="Karaoz U."/>
            <person name="Brodie E.L."/>
            <person name="Williams K.H."/>
            <person name="Hubbard S.S."/>
            <person name="Banfield J.F."/>
        </authorList>
    </citation>
    <scope>NUCLEOTIDE SEQUENCE [LARGE SCALE GENOMIC DNA]</scope>
</reference>
<name>A0A1F7I7F3_9BACT</name>
<proteinExistence type="predicted"/>
<dbReference type="STRING" id="1802055.A3A74_07610"/>
<protein>
    <submittedName>
        <fullName evidence="1">Uncharacterized protein</fullName>
    </submittedName>
</protein>
<organism evidence="1 2">
    <name type="scientific">Candidatus Roizmanbacteria bacterium RIFCSPLOWO2_01_FULL_35_13</name>
    <dbReference type="NCBI Taxonomy" id="1802055"/>
    <lineage>
        <taxon>Bacteria</taxon>
        <taxon>Candidatus Roizmaniibacteriota</taxon>
    </lineage>
</organism>
<sequence length="249" mass="28578">MFDFSRNKEKEAFRKEARKIQLGIFPGVLEEFASGFHTAKNKLPELIYTKILESVPLEFVGFWGVGGKINMDQTDLELIHFYEIMRSRIVELYKKGINLRILLADVHGRFNGYEPQPYLDLVQAHLAQVGIQSQSLGGLYESWGLELPGADESIDSNSPIFKDFFSPNAKYKHAAKIMISNARKHNLSRSDPEVAAFQYVQMRLQETSVLERTYPNSVLLVHSSKDLAMPVLPRNMPHMYLKVRPVWFT</sequence>
<evidence type="ECO:0000313" key="1">
    <source>
        <dbReference type="EMBL" id="OGK39202.1"/>
    </source>
</evidence>
<accession>A0A1F7I7F3</accession>
<comment type="caution">
    <text evidence="1">The sequence shown here is derived from an EMBL/GenBank/DDBJ whole genome shotgun (WGS) entry which is preliminary data.</text>
</comment>
<dbReference type="Proteomes" id="UP000179270">
    <property type="component" value="Unassembled WGS sequence"/>
</dbReference>
<dbReference type="AlphaFoldDB" id="A0A1F7I7F3"/>
<gene>
    <name evidence="1" type="ORF">A3A74_07610</name>
</gene>
<evidence type="ECO:0000313" key="2">
    <source>
        <dbReference type="Proteomes" id="UP000179270"/>
    </source>
</evidence>
<dbReference type="EMBL" id="MGAF01000055">
    <property type="protein sequence ID" value="OGK39202.1"/>
    <property type="molecule type" value="Genomic_DNA"/>
</dbReference>